<comment type="caution">
    <text evidence="2">The sequence shown here is derived from an EMBL/GenBank/DDBJ whole genome shotgun (WGS) entry which is preliminary data.</text>
</comment>
<dbReference type="EMBL" id="JABEXW010000480">
    <property type="protein sequence ID" value="KAF4963331.1"/>
    <property type="molecule type" value="Genomic_DNA"/>
</dbReference>
<feature type="compositionally biased region" description="Basic and acidic residues" evidence="1">
    <location>
        <begin position="301"/>
        <end position="313"/>
    </location>
</feature>
<evidence type="ECO:0000313" key="2">
    <source>
        <dbReference type="EMBL" id="KAF4963331.1"/>
    </source>
</evidence>
<organism evidence="2 3">
    <name type="scientific">Fusarium sarcochroum</name>
    <dbReference type="NCBI Taxonomy" id="1208366"/>
    <lineage>
        <taxon>Eukaryota</taxon>
        <taxon>Fungi</taxon>
        <taxon>Dikarya</taxon>
        <taxon>Ascomycota</taxon>
        <taxon>Pezizomycotina</taxon>
        <taxon>Sordariomycetes</taxon>
        <taxon>Hypocreomycetidae</taxon>
        <taxon>Hypocreales</taxon>
        <taxon>Nectriaceae</taxon>
        <taxon>Fusarium</taxon>
        <taxon>Fusarium lateritium species complex</taxon>
    </lineage>
</organism>
<feature type="region of interest" description="Disordered" evidence="1">
    <location>
        <begin position="301"/>
        <end position="333"/>
    </location>
</feature>
<reference evidence="2" key="2">
    <citation type="submission" date="2020-05" db="EMBL/GenBank/DDBJ databases">
        <authorList>
            <person name="Kim H.-S."/>
            <person name="Proctor R.H."/>
            <person name="Brown D.W."/>
        </authorList>
    </citation>
    <scope>NUCLEOTIDE SEQUENCE</scope>
    <source>
        <strain evidence="2">NRRL 20472</strain>
    </source>
</reference>
<proteinExistence type="predicted"/>
<accession>A0A8H4X705</accession>
<keyword evidence="3" id="KW-1185">Reference proteome</keyword>
<evidence type="ECO:0000256" key="1">
    <source>
        <dbReference type="SAM" id="MobiDB-lite"/>
    </source>
</evidence>
<sequence>MVRVYDTKSTCSSCHEHGQFGWLYQCTQDRDKIIKEKLSCMDYLDYCFRKDMGIRKGSEEARRDKLSFLDELTYEKMASYRPDQIATILRQREELKDVIAKEEFRSRSSALLANTRSNDNIYAGHWEAYEEQECPYKICPGCRPVCADRAFLSLNAVADGEIPPTAAAGFGFEPLGGRPVIEKDVVKSIGEHRARHLNQPHASNRRMMKMLHEQIARLLIHNRNEPLRNELEDTILAPRSPRQLPTVQNIAAAKQRIRKERQVLDRVAQHAEQETSVLKAPELLESPWPWLAALESSFVPDAREENQTRERSLRQRPRASRIPCPSTNSRSTRRRLADQLLFSTSNPWRVLVDVGNAETSLPLDLNNSRGTGSRETENGNNDEDLSSAPLRVDHGVAVTEESIEARVPDVVTQA</sequence>
<dbReference type="Proteomes" id="UP000622797">
    <property type="component" value="Unassembled WGS sequence"/>
</dbReference>
<reference evidence="2" key="1">
    <citation type="journal article" date="2020" name="BMC Genomics">
        <title>Correction to: Identification and distribution of gene clusters required for synthesis of sphingolipid metabolism inhibitors in diverse species of the filamentous fungus Fusarium.</title>
        <authorList>
            <person name="Kim H.S."/>
            <person name="Lohmar J.M."/>
            <person name="Busman M."/>
            <person name="Brown D.W."/>
            <person name="Naumann T.A."/>
            <person name="Divon H.H."/>
            <person name="Lysoe E."/>
            <person name="Uhlig S."/>
            <person name="Proctor R.H."/>
        </authorList>
    </citation>
    <scope>NUCLEOTIDE SEQUENCE</scope>
    <source>
        <strain evidence="2">NRRL 20472</strain>
    </source>
</reference>
<feature type="region of interest" description="Disordered" evidence="1">
    <location>
        <begin position="360"/>
        <end position="389"/>
    </location>
</feature>
<name>A0A8H4X705_9HYPO</name>
<protein>
    <submittedName>
        <fullName evidence="2">Uncharacterized protein</fullName>
    </submittedName>
</protein>
<gene>
    <name evidence="2" type="ORF">FSARC_8662</name>
</gene>
<evidence type="ECO:0000313" key="3">
    <source>
        <dbReference type="Proteomes" id="UP000622797"/>
    </source>
</evidence>
<dbReference type="OrthoDB" id="4776522at2759"/>
<dbReference type="AlphaFoldDB" id="A0A8H4X705"/>